<evidence type="ECO:0000313" key="1">
    <source>
        <dbReference type="EMBL" id="CAG8489131.1"/>
    </source>
</evidence>
<evidence type="ECO:0000313" key="2">
    <source>
        <dbReference type="Proteomes" id="UP000789525"/>
    </source>
</evidence>
<keyword evidence="2" id="KW-1185">Reference proteome</keyword>
<proteinExistence type="predicted"/>
<sequence>MEQTDKIFDHVAEEIKNAGEMLNLASLSLRACFIDNASSVKSFVDLRSEVTNEARVYSHKILPFANAVVLQIRKFCENYLLFSFDEFKEYIADLADEAKDNVDVCKFTCELHKAILVEFKKKEDKAKIVLKQLELEVNEFEKRKKEFLKASGTKYAWAVCLILVPVVNLIATPLLISGGDKDVVRAVAASEEKLLTVAAIEAIRDPLSYSIENFVKSITKIAGFFQLLTDELTMLAQDHQEKPKKMHYERVKRKASPIIEACRLYSLRAPDSETNLQAIPENFDKNYVQEWLSKRETNIDNETLSFFKWGKRLFTSNKKLVDMLAIL</sequence>
<gene>
    <name evidence="1" type="ORF">ACOLOM_LOCUS2306</name>
</gene>
<organism evidence="1 2">
    <name type="scientific">Acaulospora colombiana</name>
    <dbReference type="NCBI Taxonomy" id="27376"/>
    <lineage>
        <taxon>Eukaryota</taxon>
        <taxon>Fungi</taxon>
        <taxon>Fungi incertae sedis</taxon>
        <taxon>Mucoromycota</taxon>
        <taxon>Glomeromycotina</taxon>
        <taxon>Glomeromycetes</taxon>
        <taxon>Diversisporales</taxon>
        <taxon>Acaulosporaceae</taxon>
        <taxon>Acaulospora</taxon>
    </lineage>
</organism>
<accession>A0ACA9KRM6</accession>
<reference evidence="1" key="1">
    <citation type="submission" date="2021-06" db="EMBL/GenBank/DDBJ databases">
        <authorList>
            <person name="Kallberg Y."/>
            <person name="Tangrot J."/>
            <person name="Rosling A."/>
        </authorList>
    </citation>
    <scope>NUCLEOTIDE SEQUENCE</scope>
    <source>
        <strain evidence="1">CL356</strain>
    </source>
</reference>
<dbReference type="Proteomes" id="UP000789525">
    <property type="component" value="Unassembled WGS sequence"/>
</dbReference>
<comment type="caution">
    <text evidence="1">The sequence shown here is derived from an EMBL/GenBank/DDBJ whole genome shotgun (WGS) entry which is preliminary data.</text>
</comment>
<name>A0ACA9KRM6_9GLOM</name>
<dbReference type="EMBL" id="CAJVPT010002915">
    <property type="protein sequence ID" value="CAG8489131.1"/>
    <property type="molecule type" value="Genomic_DNA"/>
</dbReference>
<protein>
    <submittedName>
        <fullName evidence="1">12494_t:CDS:1</fullName>
    </submittedName>
</protein>